<protein>
    <submittedName>
        <fullName evidence="9">Outer membrane cobalamin receptor protein</fullName>
    </submittedName>
</protein>
<dbReference type="InterPro" id="IPR012910">
    <property type="entry name" value="Plug_dom"/>
</dbReference>
<keyword evidence="10" id="KW-1185">Reference proteome</keyword>
<dbReference type="SUPFAM" id="SSF49464">
    <property type="entry name" value="Carboxypeptidase regulatory domain-like"/>
    <property type="match status" value="1"/>
</dbReference>
<keyword evidence="3 7" id="KW-1134">Transmembrane beta strand</keyword>
<evidence type="ECO:0000256" key="5">
    <source>
        <dbReference type="ARBA" id="ARBA00023136"/>
    </source>
</evidence>
<dbReference type="PROSITE" id="PS52016">
    <property type="entry name" value="TONB_DEPENDENT_REC_3"/>
    <property type="match status" value="1"/>
</dbReference>
<evidence type="ECO:0000256" key="4">
    <source>
        <dbReference type="ARBA" id="ARBA00022692"/>
    </source>
</evidence>
<dbReference type="NCBIfam" id="TIGR04057">
    <property type="entry name" value="SusC_RagA_signa"/>
    <property type="match status" value="1"/>
</dbReference>
<dbReference type="Proteomes" id="UP000019402">
    <property type="component" value="Unassembled WGS sequence"/>
</dbReference>
<dbReference type="Pfam" id="PF13715">
    <property type="entry name" value="CarbopepD_reg_2"/>
    <property type="match status" value="1"/>
</dbReference>
<keyword evidence="5 7" id="KW-0472">Membrane</keyword>
<dbReference type="eggNOG" id="COG4771">
    <property type="taxonomic scope" value="Bacteria"/>
</dbReference>
<comment type="similarity">
    <text evidence="7">Belongs to the TonB-dependent receptor family.</text>
</comment>
<dbReference type="NCBIfam" id="TIGR04056">
    <property type="entry name" value="OMP_RagA_SusC"/>
    <property type="match status" value="1"/>
</dbReference>
<dbReference type="Gene3D" id="2.60.40.1120">
    <property type="entry name" value="Carboxypeptidase-like, regulatory domain"/>
    <property type="match status" value="1"/>
</dbReference>
<evidence type="ECO:0000313" key="10">
    <source>
        <dbReference type="Proteomes" id="UP000019402"/>
    </source>
</evidence>
<dbReference type="InterPro" id="IPR036942">
    <property type="entry name" value="Beta-barrel_TonB_sf"/>
</dbReference>
<reference evidence="9 10" key="1">
    <citation type="journal article" date="2014" name="Genome Announc.">
        <title>Draft Genome Sequence of Cytophaga fermentans JCM 21142T, a Facultative Anaerobe Isolated from Marine Mud.</title>
        <authorList>
            <person name="Starns D."/>
            <person name="Oshima K."/>
            <person name="Suda W."/>
            <person name="Iino T."/>
            <person name="Yuki M."/>
            <person name="Inoue J."/>
            <person name="Kitamura K."/>
            <person name="Iida T."/>
            <person name="Darby A."/>
            <person name="Hattori M."/>
            <person name="Ohkuma M."/>
        </authorList>
    </citation>
    <scope>NUCLEOTIDE SEQUENCE [LARGE SCALE GENOMIC DNA]</scope>
    <source>
        <strain evidence="9 10">JCM 21142</strain>
    </source>
</reference>
<comment type="caution">
    <text evidence="9">The sequence shown here is derived from an EMBL/GenBank/DDBJ whole genome shotgun (WGS) entry which is preliminary data.</text>
</comment>
<dbReference type="FunFam" id="2.60.40.1120:FF:000003">
    <property type="entry name" value="Outer membrane protein Omp121"/>
    <property type="match status" value="1"/>
</dbReference>
<dbReference type="Gene3D" id="2.40.170.20">
    <property type="entry name" value="TonB-dependent receptor, beta-barrel domain"/>
    <property type="match status" value="1"/>
</dbReference>
<evidence type="ECO:0000259" key="8">
    <source>
        <dbReference type="Pfam" id="PF07715"/>
    </source>
</evidence>
<evidence type="ECO:0000256" key="6">
    <source>
        <dbReference type="ARBA" id="ARBA00023237"/>
    </source>
</evidence>
<evidence type="ECO:0000313" key="9">
    <source>
        <dbReference type="EMBL" id="GAF05015.1"/>
    </source>
</evidence>
<dbReference type="EMBL" id="BAMD01000064">
    <property type="protein sequence ID" value="GAF05015.1"/>
    <property type="molecule type" value="Genomic_DNA"/>
</dbReference>
<dbReference type="InterPro" id="IPR037066">
    <property type="entry name" value="Plug_dom_sf"/>
</dbReference>
<keyword evidence="6 7" id="KW-0998">Cell outer membrane</keyword>
<comment type="subcellular location">
    <subcellularLocation>
        <location evidence="1 7">Cell outer membrane</location>
        <topology evidence="1 7">Multi-pass membrane protein</topology>
    </subcellularLocation>
</comment>
<evidence type="ECO:0000256" key="3">
    <source>
        <dbReference type="ARBA" id="ARBA00022452"/>
    </source>
</evidence>
<dbReference type="AlphaFoldDB" id="W7Y2E6"/>
<dbReference type="STRING" id="869213.GCA_000517085_00847"/>
<dbReference type="Gene3D" id="2.170.130.10">
    <property type="entry name" value="TonB-dependent receptor, plug domain"/>
    <property type="match status" value="1"/>
</dbReference>
<sequence length="1118" mass="125281">MAGAFNHSKRYKFMKKNECLPRNHSIVSWYKKPIRVMKIAALLFFITTFVMHGESSLSQVKRVSMNLSNVTLSDVFDHIESQTEYSLFYNKNTINDQAVVSVNVENERVANLLRSLLSDKNVEFKLLDDCIIIVDTENFDTASTARVQQQKMSVSGKVVDEQGEAVPGVTILIKGTNVGTITDINGNFNLNAEKGSSLLFSFIGMESQEIIVDDSVIHVRMLSSLVSLDEVVAVGYGFMKKSDLTGAVVSANMEDFKKSPNTNLGQSLQGSVPGLNIGQVTSAGATPSISIRGASTISGNSNVLIILDGVPYNSSLSSINPDDIESVDVLKDASSTAIYGAQAGNGVVLITTKKGGVKGKPKINLSTSYTTQRPTVGLRPMNREEYIEHVRDLYWDKAYLEDGSLDPQYDVTDDFQAVFLDENDNLLENDYDWWDKGTNPGFIKEYQLSVTGGGEYVSYLISGGLTDQSGYVINDDFKRKSIRVNLETQATSWLKLGIQSFGSFVNNDGAEPNLWRLMTQSPLLVPYDEEGKLIPYPFNTQDTNPFMGSEVDDYERHNYFFANIYGEIDIPYVKGLSYRFNYGNNYRIDKHNLASEYGASLTGEAYKNINEYYDYTFDNILTFNRNFNTHNITATLLYGAVKRESSYTNAKSEEFSRLNLGYNSLELGTNQFVYSDAWDEAFNYQMARVNYKFKNKYLLTSTVRRDGFSGFAEDEKYAIFPSVALGWVLTEDFNTPQWVEYLKLRMGYGVSGNLTNRYNSLAKISTFDAYVLGDGASTLIGQEVSSLGNSNLRWERTKGINLGLDFTLYNNSVSGNVEYYNNKTNDLLFNVALPKMSGFDKISTNVGQLKNTGFECMINTRNFRKKDFKWTTTFTFSTNKNRVSKLIGADNDGDGKEDDLVASNLFIGESLGSIYNYEVDGIYQLDDEIPPGYYPGTYRIVDQDGGDYEITTDDKVILGRSEPAYRASLMNKFEYKRFSLSIFLNTIQGGKDGYRGNNTRSISRGTNTLIWNYVSDIDYWSPGNPVGEYPRSLSTPTISPSVYYDRSFVRLQDVILSYNVPSKFLRKLNVMDLSIYVSGKNLATWTSWKGWDPETGSGLATGGRPVMKGYSMGFNLTF</sequence>
<evidence type="ECO:0000256" key="7">
    <source>
        <dbReference type="PROSITE-ProRule" id="PRU01360"/>
    </source>
</evidence>
<evidence type="ECO:0000256" key="1">
    <source>
        <dbReference type="ARBA" id="ARBA00004571"/>
    </source>
</evidence>
<name>W7Y2E6_9BACT</name>
<gene>
    <name evidence="9" type="ORF">JCM21142_93738</name>
</gene>
<keyword evidence="9" id="KW-0675">Receptor</keyword>
<keyword evidence="2 7" id="KW-0813">Transport</keyword>
<dbReference type="Pfam" id="PF07715">
    <property type="entry name" value="Plug"/>
    <property type="match status" value="1"/>
</dbReference>
<dbReference type="InterPro" id="IPR023996">
    <property type="entry name" value="TonB-dep_OMP_SusC/RagA"/>
</dbReference>
<evidence type="ECO:0000256" key="2">
    <source>
        <dbReference type="ARBA" id="ARBA00022448"/>
    </source>
</evidence>
<dbReference type="SUPFAM" id="SSF56935">
    <property type="entry name" value="Porins"/>
    <property type="match status" value="1"/>
</dbReference>
<organism evidence="9 10">
    <name type="scientific">Saccharicrinis fermentans DSM 9555 = JCM 21142</name>
    <dbReference type="NCBI Taxonomy" id="869213"/>
    <lineage>
        <taxon>Bacteria</taxon>
        <taxon>Pseudomonadati</taxon>
        <taxon>Bacteroidota</taxon>
        <taxon>Bacteroidia</taxon>
        <taxon>Marinilabiliales</taxon>
        <taxon>Marinilabiliaceae</taxon>
        <taxon>Saccharicrinis</taxon>
    </lineage>
</organism>
<accession>W7Y2E6</accession>
<dbReference type="GO" id="GO:0009279">
    <property type="term" value="C:cell outer membrane"/>
    <property type="evidence" value="ECO:0007669"/>
    <property type="project" value="UniProtKB-SubCell"/>
</dbReference>
<dbReference type="InterPro" id="IPR039426">
    <property type="entry name" value="TonB-dep_rcpt-like"/>
</dbReference>
<keyword evidence="4 7" id="KW-0812">Transmembrane</keyword>
<dbReference type="InterPro" id="IPR008969">
    <property type="entry name" value="CarboxyPept-like_regulatory"/>
</dbReference>
<dbReference type="InterPro" id="IPR023997">
    <property type="entry name" value="TonB-dep_OMP_SusC/RagA_CS"/>
</dbReference>
<proteinExistence type="inferred from homology"/>
<feature type="domain" description="TonB-dependent receptor plug" evidence="8">
    <location>
        <begin position="241"/>
        <end position="347"/>
    </location>
</feature>